<dbReference type="PROSITE" id="PS00284">
    <property type="entry name" value="SERPIN"/>
    <property type="match status" value="1"/>
</dbReference>
<feature type="signal peptide" evidence="4">
    <location>
        <begin position="1"/>
        <end position="18"/>
    </location>
</feature>
<dbReference type="GO" id="GO:0005615">
    <property type="term" value="C:extracellular space"/>
    <property type="evidence" value="ECO:0007669"/>
    <property type="project" value="InterPro"/>
</dbReference>
<dbReference type="PANTHER" id="PTHR11461">
    <property type="entry name" value="SERINE PROTEASE INHIBITOR, SERPIN"/>
    <property type="match status" value="1"/>
</dbReference>
<evidence type="ECO:0000256" key="2">
    <source>
        <dbReference type="ARBA" id="ARBA00022900"/>
    </source>
</evidence>
<protein>
    <recommendedName>
        <fullName evidence="5">Serpin domain-containing protein</fullName>
    </recommendedName>
</protein>
<keyword evidence="4" id="KW-0732">Signal</keyword>
<name>A0AAU9UFZ2_EUPED</name>
<feature type="domain" description="Serpin" evidence="5">
    <location>
        <begin position="38"/>
        <end position="399"/>
    </location>
</feature>
<feature type="chain" id="PRO_5043852146" description="Serpin domain-containing protein" evidence="4">
    <location>
        <begin position="19"/>
        <end position="402"/>
    </location>
</feature>
<dbReference type="GO" id="GO:0004867">
    <property type="term" value="F:serine-type endopeptidase inhibitor activity"/>
    <property type="evidence" value="ECO:0007669"/>
    <property type="project" value="UniProtKB-KW"/>
</dbReference>
<evidence type="ECO:0000256" key="1">
    <source>
        <dbReference type="ARBA" id="ARBA00022690"/>
    </source>
</evidence>
<keyword evidence="7" id="KW-1185">Reference proteome</keyword>
<comment type="caution">
    <text evidence="6">The sequence shown here is derived from an EMBL/GenBank/DDBJ whole genome shotgun (WGS) entry which is preliminary data.</text>
</comment>
<accession>A0AAU9UFZ2</accession>
<dbReference type="InterPro" id="IPR023795">
    <property type="entry name" value="Serpin_CS"/>
</dbReference>
<evidence type="ECO:0000313" key="6">
    <source>
        <dbReference type="EMBL" id="CAH2098053.1"/>
    </source>
</evidence>
<comment type="similarity">
    <text evidence="3">Belongs to the serpin family.</text>
</comment>
<evidence type="ECO:0000259" key="5">
    <source>
        <dbReference type="SMART" id="SM00093"/>
    </source>
</evidence>
<dbReference type="SUPFAM" id="SSF56574">
    <property type="entry name" value="Serpins"/>
    <property type="match status" value="1"/>
</dbReference>
<reference evidence="6" key="1">
    <citation type="submission" date="2022-03" db="EMBL/GenBank/DDBJ databases">
        <authorList>
            <person name="Tunstrom K."/>
        </authorList>
    </citation>
    <scope>NUCLEOTIDE SEQUENCE</scope>
</reference>
<dbReference type="PANTHER" id="PTHR11461:SF367">
    <property type="entry name" value="GH21475P-RELATED"/>
    <property type="match status" value="1"/>
</dbReference>
<evidence type="ECO:0000256" key="3">
    <source>
        <dbReference type="RuleBase" id="RU000411"/>
    </source>
</evidence>
<organism evidence="6 7">
    <name type="scientific">Euphydryas editha</name>
    <name type="common">Edith's checkerspot</name>
    <dbReference type="NCBI Taxonomy" id="104508"/>
    <lineage>
        <taxon>Eukaryota</taxon>
        <taxon>Metazoa</taxon>
        <taxon>Ecdysozoa</taxon>
        <taxon>Arthropoda</taxon>
        <taxon>Hexapoda</taxon>
        <taxon>Insecta</taxon>
        <taxon>Pterygota</taxon>
        <taxon>Neoptera</taxon>
        <taxon>Endopterygota</taxon>
        <taxon>Lepidoptera</taxon>
        <taxon>Glossata</taxon>
        <taxon>Ditrysia</taxon>
        <taxon>Papilionoidea</taxon>
        <taxon>Nymphalidae</taxon>
        <taxon>Nymphalinae</taxon>
        <taxon>Euphydryas</taxon>
    </lineage>
</organism>
<dbReference type="EMBL" id="CAKOGL010000019">
    <property type="protein sequence ID" value="CAH2098053.1"/>
    <property type="molecule type" value="Genomic_DNA"/>
</dbReference>
<dbReference type="Gene3D" id="2.30.39.10">
    <property type="entry name" value="Alpha-1-antitrypsin, domain 1"/>
    <property type="match status" value="1"/>
</dbReference>
<sequence length="402" mass="45364">MAKLFLLLIFGLIPTILTKCNVREGQPHLSKSINTFSAELLTKIAQGEENHFVVSTVSIWILLASISLGATDVTLKELDQVLKWKNKQCFNKNHLKFSTNNTSYNTTGVVMERSSNIYVDSKLTILNKFKNKILRYDVSKIENISFDNTDSAAQTINDYVRNATHNNIENIVSPGDLVNVLMIMFDVVYFKGTWQIPFLPEDTQISPFYNDDGDKIGDVNLMTMTSNLKMISIKDMNAYVLELPYGTNKKYSMLLFLPLYGKTLNSVIENLKNIRLPVIDKMLKGAEEDEVTVQIPRFEIKSDLRNLKTLLVGMGLKSAFDSSKANFKSISHQPLYISNLIQKATIKVTEEGTVASAATEADFSFRTAPDEFIANRPFLFMILDKKLLVPIFTGVYSKPSLF</sequence>
<dbReference type="AlphaFoldDB" id="A0AAU9UFZ2"/>
<dbReference type="Pfam" id="PF00079">
    <property type="entry name" value="Serpin"/>
    <property type="match status" value="1"/>
</dbReference>
<keyword evidence="1" id="KW-0646">Protease inhibitor</keyword>
<dbReference type="CDD" id="cd19598">
    <property type="entry name" value="serpin77Ba-like_insects"/>
    <property type="match status" value="1"/>
</dbReference>
<dbReference type="InterPro" id="IPR042185">
    <property type="entry name" value="Serpin_sf_2"/>
</dbReference>
<evidence type="ECO:0000256" key="4">
    <source>
        <dbReference type="SAM" id="SignalP"/>
    </source>
</evidence>
<dbReference type="Gene3D" id="3.30.497.10">
    <property type="entry name" value="Antithrombin, subunit I, domain 2"/>
    <property type="match status" value="1"/>
</dbReference>
<gene>
    <name evidence="6" type="ORF">EEDITHA_LOCUS13208</name>
</gene>
<dbReference type="InterPro" id="IPR042178">
    <property type="entry name" value="Serpin_sf_1"/>
</dbReference>
<proteinExistence type="inferred from homology"/>
<keyword evidence="2" id="KW-0722">Serine protease inhibitor</keyword>
<evidence type="ECO:0000313" key="7">
    <source>
        <dbReference type="Proteomes" id="UP001153954"/>
    </source>
</evidence>
<dbReference type="InterPro" id="IPR023796">
    <property type="entry name" value="Serpin_dom"/>
</dbReference>
<dbReference type="InterPro" id="IPR036186">
    <property type="entry name" value="Serpin_sf"/>
</dbReference>
<dbReference type="SMART" id="SM00093">
    <property type="entry name" value="SERPIN"/>
    <property type="match status" value="1"/>
</dbReference>
<dbReference type="Proteomes" id="UP001153954">
    <property type="component" value="Unassembled WGS sequence"/>
</dbReference>
<dbReference type="InterPro" id="IPR000215">
    <property type="entry name" value="Serpin_fam"/>
</dbReference>